<dbReference type="SUPFAM" id="SSF47413">
    <property type="entry name" value="lambda repressor-like DNA-binding domains"/>
    <property type="match status" value="1"/>
</dbReference>
<dbReference type="GeneID" id="62697893"/>
<sequence>MPNIQLANNLRYLRKQHNLTQTTLSNMLNISRQAYSNYETSKRTPDLDSLLHLAGFYHVSLNDLVLGSLKDKHVTTSGISEDTIPYALATDKKTGNSIYLTDEEVDMILNFRTLSNENKQIITGFLHSNSKHPD</sequence>
<feature type="domain" description="HTH cro/C1-type" evidence="2">
    <location>
        <begin position="10"/>
        <end position="64"/>
    </location>
</feature>
<dbReference type="PANTHER" id="PTHR46558:SF13">
    <property type="entry name" value="HTH-TYPE TRANSCRIPTIONAL REGULATOR IMMR"/>
    <property type="match status" value="1"/>
</dbReference>
<evidence type="ECO:0000259" key="2">
    <source>
        <dbReference type="PROSITE" id="PS50943"/>
    </source>
</evidence>
<dbReference type="PROSITE" id="PS50943">
    <property type="entry name" value="HTH_CROC1"/>
    <property type="match status" value="1"/>
</dbReference>
<dbReference type="Proteomes" id="UP000462363">
    <property type="component" value="Unassembled WGS sequence"/>
</dbReference>
<keyword evidence="1" id="KW-0238">DNA-binding</keyword>
<organism evidence="3 4">
    <name type="scientific">Clostridium scindens (strain JCM 10418 / VPI 12708)</name>
    <dbReference type="NCBI Taxonomy" id="29347"/>
    <lineage>
        <taxon>Bacteria</taxon>
        <taxon>Bacillati</taxon>
        <taxon>Bacillota</taxon>
        <taxon>Clostridia</taxon>
        <taxon>Lachnospirales</taxon>
        <taxon>Lachnospiraceae</taxon>
    </lineage>
</organism>
<dbReference type="Pfam" id="PF01381">
    <property type="entry name" value="HTH_3"/>
    <property type="match status" value="1"/>
</dbReference>
<comment type="caution">
    <text evidence="3">The sequence shown here is derived from an EMBL/GenBank/DDBJ whole genome shotgun (WGS) entry which is preliminary data.</text>
</comment>
<dbReference type="InterPro" id="IPR001387">
    <property type="entry name" value="Cro/C1-type_HTH"/>
</dbReference>
<gene>
    <name evidence="3" type="ORF">FYJ37_07800</name>
</gene>
<reference evidence="3 4" key="1">
    <citation type="submission" date="2019-08" db="EMBL/GenBank/DDBJ databases">
        <title>In-depth cultivation of the pig gut microbiome towards novel bacterial diversity and tailored functional studies.</title>
        <authorList>
            <person name="Wylensek D."/>
            <person name="Hitch T.C.A."/>
            <person name="Clavel T."/>
        </authorList>
    </citation>
    <scope>NUCLEOTIDE SEQUENCE [LARGE SCALE GENOMIC DNA]</scope>
    <source>
        <strain evidence="3 4">BL-389-WT-3D</strain>
    </source>
</reference>
<evidence type="ECO:0000313" key="3">
    <source>
        <dbReference type="EMBL" id="MSS40253.1"/>
    </source>
</evidence>
<evidence type="ECO:0000313" key="4">
    <source>
        <dbReference type="Proteomes" id="UP000462363"/>
    </source>
</evidence>
<dbReference type="CDD" id="cd00093">
    <property type="entry name" value="HTH_XRE"/>
    <property type="match status" value="1"/>
</dbReference>
<protein>
    <submittedName>
        <fullName evidence="3">Helix-turn-helix transcriptional regulator</fullName>
    </submittedName>
</protein>
<dbReference type="GO" id="GO:0003677">
    <property type="term" value="F:DNA binding"/>
    <property type="evidence" value="ECO:0007669"/>
    <property type="project" value="UniProtKB-KW"/>
</dbReference>
<accession>A0A844F575</accession>
<dbReference type="InterPro" id="IPR010982">
    <property type="entry name" value="Lambda_DNA-bd_dom_sf"/>
</dbReference>
<dbReference type="Gene3D" id="1.10.260.40">
    <property type="entry name" value="lambda repressor-like DNA-binding domains"/>
    <property type="match status" value="1"/>
</dbReference>
<evidence type="ECO:0000256" key="1">
    <source>
        <dbReference type="ARBA" id="ARBA00023125"/>
    </source>
</evidence>
<dbReference type="AlphaFoldDB" id="A0A844F575"/>
<dbReference type="RefSeq" id="WP_004608349.1">
    <property type="nucleotide sequence ID" value="NZ_AP024846.1"/>
</dbReference>
<name>A0A844F575_CLOSV</name>
<dbReference type="SMART" id="SM00530">
    <property type="entry name" value="HTH_XRE"/>
    <property type="match status" value="1"/>
</dbReference>
<dbReference type="EMBL" id="VUMB01000013">
    <property type="protein sequence ID" value="MSS40253.1"/>
    <property type="molecule type" value="Genomic_DNA"/>
</dbReference>
<proteinExistence type="predicted"/>
<dbReference type="PANTHER" id="PTHR46558">
    <property type="entry name" value="TRACRIPTIONAL REGULATORY PROTEIN-RELATED-RELATED"/>
    <property type="match status" value="1"/>
</dbReference>